<keyword evidence="4 5" id="KW-0472">Membrane</keyword>
<dbReference type="SUPFAM" id="SSF103473">
    <property type="entry name" value="MFS general substrate transporter"/>
    <property type="match status" value="1"/>
</dbReference>
<name>A0A4U0TKG9_9PEZI</name>
<dbReference type="GO" id="GO:0005886">
    <property type="term" value="C:plasma membrane"/>
    <property type="evidence" value="ECO:0007669"/>
    <property type="project" value="TreeGrafter"/>
</dbReference>
<evidence type="ECO:0000256" key="2">
    <source>
        <dbReference type="ARBA" id="ARBA00022692"/>
    </source>
</evidence>
<comment type="caution">
    <text evidence="7">The sequence shown here is derived from an EMBL/GenBank/DDBJ whole genome shotgun (WGS) entry which is preliminary data.</text>
</comment>
<evidence type="ECO:0000256" key="4">
    <source>
        <dbReference type="ARBA" id="ARBA00023136"/>
    </source>
</evidence>
<keyword evidence="6" id="KW-0732">Signal</keyword>
<evidence type="ECO:0000256" key="6">
    <source>
        <dbReference type="SAM" id="SignalP"/>
    </source>
</evidence>
<dbReference type="PANTHER" id="PTHR23502">
    <property type="entry name" value="MAJOR FACILITATOR SUPERFAMILY"/>
    <property type="match status" value="1"/>
</dbReference>
<dbReference type="InterPro" id="IPR036259">
    <property type="entry name" value="MFS_trans_sf"/>
</dbReference>
<organism evidence="7 8">
    <name type="scientific">Salinomyces thailandicus</name>
    <dbReference type="NCBI Taxonomy" id="706561"/>
    <lineage>
        <taxon>Eukaryota</taxon>
        <taxon>Fungi</taxon>
        <taxon>Dikarya</taxon>
        <taxon>Ascomycota</taxon>
        <taxon>Pezizomycotina</taxon>
        <taxon>Dothideomycetes</taxon>
        <taxon>Dothideomycetidae</taxon>
        <taxon>Mycosphaerellales</taxon>
        <taxon>Teratosphaeriaceae</taxon>
        <taxon>Salinomyces</taxon>
    </lineage>
</organism>
<dbReference type="Proteomes" id="UP000308549">
    <property type="component" value="Unassembled WGS sequence"/>
</dbReference>
<feature type="transmembrane region" description="Helical" evidence="5">
    <location>
        <begin position="179"/>
        <end position="201"/>
    </location>
</feature>
<sequence>MAALFGIIGLFVIPETSAARILQLRAKELCYETKIWALHAKADKNRITFHTIRTIYFIRPFVMLVHEPILALVTAYMSYLYGILYLMFEAYPISFHEDRGWSLGVAALPFCSFLIGVGMGGGMMACSTATNFKRAFIKHGEAIPEERLPPMIVGAIILPIALFWLAWTSMPSVIRVPQVIASAFLGMSCLVTFWQGVNYIIDCYGLYANSAIAANTFIRSIFGAVFPLFARKMYYGLGVQ</sequence>
<feature type="transmembrane region" description="Helical" evidence="5">
    <location>
        <begin position="100"/>
        <end position="124"/>
    </location>
</feature>
<comment type="subcellular location">
    <subcellularLocation>
        <location evidence="1">Membrane</location>
        <topology evidence="1">Multi-pass membrane protein</topology>
    </subcellularLocation>
</comment>
<protein>
    <submittedName>
        <fullName evidence="7">Uncharacterized protein</fullName>
    </submittedName>
</protein>
<dbReference type="GO" id="GO:0022857">
    <property type="term" value="F:transmembrane transporter activity"/>
    <property type="evidence" value="ECO:0007669"/>
    <property type="project" value="TreeGrafter"/>
</dbReference>
<accession>A0A4U0TKG9</accession>
<feature type="transmembrane region" description="Helical" evidence="5">
    <location>
        <begin position="148"/>
        <end position="167"/>
    </location>
</feature>
<proteinExistence type="predicted"/>
<dbReference type="OrthoDB" id="446368at2759"/>
<dbReference type="PANTHER" id="PTHR23502:SF47">
    <property type="entry name" value="MAJOR FACILITATOR SUPERFAMILY (MFS) PROFILE DOMAIN-CONTAINING PROTEIN-RELATED"/>
    <property type="match status" value="1"/>
</dbReference>
<keyword evidence="2 5" id="KW-0812">Transmembrane</keyword>
<dbReference type="Gene3D" id="1.20.1250.20">
    <property type="entry name" value="MFS general substrate transporter like domains"/>
    <property type="match status" value="1"/>
</dbReference>
<evidence type="ECO:0000313" key="7">
    <source>
        <dbReference type="EMBL" id="TKA22192.1"/>
    </source>
</evidence>
<evidence type="ECO:0000256" key="3">
    <source>
        <dbReference type="ARBA" id="ARBA00022989"/>
    </source>
</evidence>
<reference evidence="7 8" key="1">
    <citation type="submission" date="2017-03" db="EMBL/GenBank/DDBJ databases">
        <title>Genomes of endolithic fungi from Antarctica.</title>
        <authorList>
            <person name="Coleine C."/>
            <person name="Masonjones S."/>
            <person name="Stajich J.E."/>
        </authorList>
    </citation>
    <scope>NUCLEOTIDE SEQUENCE [LARGE SCALE GENOMIC DNA]</scope>
    <source>
        <strain evidence="7 8">CCFEE 6315</strain>
    </source>
</reference>
<feature type="signal peptide" evidence="6">
    <location>
        <begin position="1"/>
        <end position="18"/>
    </location>
</feature>
<feature type="transmembrane region" description="Helical" evidence="5">
    <location>
        <begin position="207"/>
        <end position="230"/>
    </location>
</feature>
<evidence type="ECO:0000313" key="8">
    <source>
        <dbReference type="Proteomes" id="UP000308549"/>
    </source>
</evidence>
<keyword evidence="3 5" id="KW-1133">Transmembrane helix</keyword>
<dbReference type="AlphaFoldDB" id="A0A4U0TKG9"/>
<keyword evidence="8" id="KW-1185">Reference proteome</keyword>
<evidence type="ECO:0000256" key="5">
    <source>
        <dbReference type="SAM" id="Phobius"/>
    </source>
</evidence>
<feature type="chain" id="PRO_5020589311" evidence="6">
    <location>
        <begin position="19"/>
        <end position="240"/>
    </location>
</feature>
<evidence type="ECO:0000256" key="1">
    <source>
        <dbReference type="ARBA" id="ARBA00004141"/>
    </source>
</evidence>
<gene>
    <name evidence="7" type="ORF">B0A50_08304</name>
</gene>
<dbReference type="EMBL" id="NAJL01000081">
    <property type="protein sequence ID" value="TKA22192.1"/>
    <property type="molecule type" value="Genomic_DNA"/>
</dbReference>
<feature type="transmembrane region" description="Helical" evidence="5">
    <location>
        <begin position="69"/>
        <end position="88"/>
    </location>
</feature>